<protein>
    <submittedName>
        <fullName evidence="1">Uncharacterized protein</fullName>
    </submittedName>
</protein>
<sequence length="56" mass="6183">MKTISNFELVGHGIEHSQYFQGCDEATFSHVVTGIGVHPAEAIDDCLEQIAMNDFE</sequence>
<feature type="non-terminal residue" evidence="1">
    <location>
        <position position="56"/>
    </location>
</feature>
<gene>
    <name evidence="1" type="ORF">LCGC14_2834780</name>
</gene>
<proteinExistence type="predicted"/>
<dbReference type="AlphaFoldDB" id="A0A0F8YZK9"/>
<organism evidence="1">
    <name type="scientific">marine sediment metagenome</name>
    <dbReference type="NCBI Taxonomy" id="412755"/>
    <lineage>
        <taxon>unclassified sequences</taxon>
        <taxon>metagenomes</taxon>
        <taxon>ecological metagenomes</taxon>
    </lineage>
</organism>
<comment type="caution">
    <text evidence="1">The sequence shown here is derived from an EMBL/GenBank/DDBJ whole genome shotgun (WGS) entry which is preliminary data.</text>
</comment>
<reference evidence="1" key="1">
    <citation type="journal article" date="2015" name="Nature">
        <title>Complex archaea that bridge the gap between prokaryotes and eukaryotes.</title>
        <authorList>
            <person name="Spang A."/>
            <person name="Saw J.H."/>
            <person name="Jorgensen S.L."/>
            <person name="Zaremba-Niedzwiedzka K."/>
            <person name="Martijn J."/>
            <person name="Lind A.E."/>
            <person name="van Eijk R."/>
            <person name="Schleper C."/>
            <person name="Guy L."/>
            <person name="Ettema T.J."/>
        </authorList>
    </citation>
    <scope>NUCLEOTIDE SEQUENCE</scope>
</reference>
<dbReference type="EMBL" id="LAZR01054087">
    <property type="protein sequence ID" value="KKK79310.1"/>
    <property type="molecule type" value="Genomic_DNA"/>
</dbReference>
<name>A0A0F8YZK9_9ZZZZ</name>
<evidence type="ECO:0000313" key="1">
    <source>
        <dbReference type="EMBL" id="KKK79310.1"/>
    </source>
</evidence>
<accession>A0A0F8YZK9</accession>